<evidence type="ECO:0000313" key="1">
    <source>
        <dbReference type="EMBL" id="QHU13262.1"/>
    </source>
</evidence>
<name>A0A6C0K5B4_9ZZZZ</name>
<organism evidence="1">
    <name type="scientific">viral metagenome</name>
    <dbReference type="NCBI Taxonomy" id="1070528"/>
    <lineage>
        <taxon>unclassified sequences</taxon>
        <taxon>metagenomes</taxon>
        <taxon>organismal metagenomes</taxon>
    </lineage>
</organism>
<reference evidence="1" key="1">
    <citation type="journal article" date="2020" name="Nature">
        <title>Giant virus diversity and host interactions through global metagenomics.</title>
        <authorList>
            <person name="Schulz F."/>
            <person name="Roux S."/>
            <person name="Paez-Espino D."/>
            <person name="Jungbluth S."/>
            <person name="Walsh D.A."/>
            <person name="Denef V.J."/>
            <person name="McMahon K.D."/>
            <person name="Konstantinidis K.T."/>
            <person name="Eloe-Fadrosh E.A."/>
            <person name="Kyrpides N.C."/>
            <person name="Woyke T."/>
        </authorList>
    </citation>
    <scope>NUCLEOTIDE SEQUENCE</scope>
    <source>
        <strain evidence="1">GVMAG-S-1101178-127</strain>
    </source>
</reference>
<proteinExistence type="predicted"/>
<accession>A0A6C0K5B4</accession>
<dbReference type="AlphaFoldDB" id="A0A6C0K5B4"/>
<dbReference type="EMBL" id="MN740816">
    <property type="protein sequence ID" value="QHU13262.1"/>
    <property type="molecule type" value="Genomic_DNA"/>
</dbReference>
<sequence>MNYKNCLALVKSYLPRLVAEAVRKHHMETDNRDRFFLCWLQRDAAYDIADIYAGEFKKRFGDYITMKIENDIRLMAGTVPQFLKAYLHIGIQDNDLNLNLGRMYRLVCAFVEEQLEDFENWCGETSIGMSDEEENDS</sequence>
<protein>
    <submittedName>
        <fullName evidence="1">Uncharacterized protein</fullName>
    </submittedName>
</protein>